<dbReference type="RefSeq" id="XP_018126387.1">
    <property type="nucleotide sequence ID" value="XM_018279234.2"/>
</dbReference>
<dbReference type="OrthoDB" id="419537at2759"/>
<dbReference type="Gene3D" id="3.40.367.20">
    <property type="match status" value="1"/>
</dbReference>
<evidence type="ECO:0000256" key="5">
    <source>
        <dbReference type="ARBA" id="ARBA00022840"/>
    </source>
</evidence>
<evidence type="ECO:0000256" key="1">
    <source>
        <dbReference type="ARBA" id="ARBA00009225"/>
    </source>
</evidence>
<dbReference type="AlphaFoldDB" id="A0A1B8GA00"/>
<evidence type="ECO:0000256" key="3">
    <source>
        <dbReference type="ARBA" id="ARBA00022741"/>
    </source>
</evidence>
<organism evidence="10 11">
    <name type="scientific">Pseudogymnoascus verrucosus</name>
    <dbReference type="NCBI Taxonomy" id="342668"/>
    <lineage>
        <taxon>Eukaryota</taxon>
        <taxon>Fungi</taxon>
        <taxon>Dikarya</taxon>
        <taxon>Ascomycota</taxon>
        <taxon>Pezizomycotina</taxon>
        <taxon>Leotiomycetes</taxon>
        <taxon>Thelebolales</taxon>
        <taxon>Thelebolaceae</taxon>
        <taxon>Pseudogymnoascus</taxon>
    </lineage>
</organism>
<dbReference type="GO" id="GO:0006013">
    <property type="term" value="P:mannose metabolic process"/>
    <property type="evidence" value="ECO:0007669"/>
    <property type="project" value="TreeGrafter"/>
</dbReference>
<proteinExistence type="inferred from homology"/>
<reference evidence="10 11" key="1">
    <citation type="submission" date="2016-03" db="EMBL/GenBank/DDBJ databases">
        <title>Comparative genomics of Pseudogymnoascus destructans, the fungus causing white-nose syndrome of bats.</title>
        <authorList>
            <person name="Palmer J.M."/>
            <person name="Drees K.P."/>
            <person name="Foster J.T."/>
            <person name="Lindner D.L."/>
        </authorList>
    </citation>
    <scope>NUCLEOTIDE SEQUENCE [LARGE SCALE GENOMIC DNA]</scope>
    <source>
        <strain evidence="10 11">UAMH 10579</strain>
    </source>
</reference>
<dbReference type="PROSITE" id="PS51748">
    <property type="entry name" value="HEXOKINASE_2"/>
    <property type="match status" value="1"/>
</dbReference>
<evidence type="ECO:0000259" key="8">
    <source>
        <dbReference type="Pfam" id="PF00349"/>
    </source>
</evidence>
<gene>
    <name evidence="10" type="ORF">VE01_09827</name>
</gene>
<dbReference type="GO" id="GO:0005524">
    <property type="term" value="F:ATP binding"/>
    <property type="evidence" value="ECO:0007669"/>
    <property type="project" value="UniProtKB-UniRule"/>
</dbReference>
<dbReference type="Pfam" id="PF03727">
    <property type="entry name" value="Hexokinase_2"/>
    <property type="match status" value="1"/>
</dbReference>
<evidence type="ECO:0000256" key="7">
    <source>
        <dbReference type="SAM" id="MobiDB-lite"/>
    </source>
</evidence>
<dbReference type="Pfam" id="PF00349">
    <property type="entry name" value="Hexokinase_1"/>
    <property type="match status" value="1"/>
</dbReference>
<dbReference type="GO" id="GO:0006006">
    <property type="term" value="P:glucose metabolic process"/>
    <property type="evidence" value="ECO:0007669"/>
    <property type="project" value="TreeGrafter"/>
</dbReference>
<keyword evidence="6" id="KW-0324">Glycolysis</keyword>
<feature type="domain" description="Hexokinase N-terminal" evidence="8">
    <location>
        <begin position="76"/>
        <end position="268"/>
    </location>
</feature>
<dbReference type="GO" id="GO:0001678">
    <property type="term" value="P:intracellular glucose homeostasis"/>
    <property type="evidence" value="ECO:0007669"/>
    <property type="project" value="InterPro"/>
</dbReference>
<dbReference type="CDD" id="cd24000">
    <property type="entry name" value="ASKHA_NBD_HK"/>
    <property type="match status" value="1"/>
</dbReference>
<dbReference type="InterPro" id="IPR043129">
    <property type="entry name" value="ATPase_NBD"/>
</dbReference>
<dbReference type="Proteomes" id="UP000091956">
    <property type="component" value="Unassembled WGS sequence"/>
</dbReference>
<evidence type="ECO:0000313" key="10">
    <source>
        <dbReference type="EMBL" id="OBT92654.1"/>
    </source>
</evidence>
<evidence type="ECO:0000313" key="11">
    <source>
        <dbReference type="Proteomes" id="UP000091956"/>
    </source>
</evidence>
<evidence type="ECO:0000256" key="2">
    <source>
        <dbReference type="ARBA" id="ARBA00022679"/>
    </source>
</evidence>
<dbReference type="GeneID" id="28843213"/>
<keyword evidence="3 6" id="KW-0547">Nucleotide-binding</keyword>
<keyword evidence="4 6" id="KW-0418">Kinase</keyword>
<dbReference type="GO" id="GO:0008865">
    <property type="term" value="F:fructokinase activity"/>
    <property type="evidence" value="ECO:0007669"/>
    <property type="project" value="TreeGrafter"/>
</dbReference>
<keyword evidence="5 6" id="KW-0067">ATP-binding</keyword>
<keyword evidence="11" id="KW-1185">Reference proteome</keyword>
<feature type="region of interest" description="Disordered" evidence="7">
    <location>
        <begin position="306"/>
        <end position="326"/>
    </location>
</feature>
<dbReference type="Gene3D" id="3.30.420.40">
    <property type="match status" value="1"/>
</dbReference>
<feature type="domain" description="Hexokinase C-terminal" evidence="9">
    <location>
        <begin position="275"/>
        <end position="558"/>
    </location>
</feature>
<keyword evidence="2 6" id="KW-0808">Transferase</keyword>
<protein>
    <recommendedName>
        <fullName evidence="6">Phosphotransferase</fullName>
        <ecNumber evidence="6">2.7.1.-</ecNumber>
    </recommendedName>
</protein>
<comment type="similarity">
    <text evidence="1 6">Belongs to the hexokinase family.</text>
</comment>
<dbReference type="PRINTS" id="PR00475">
    <property type="entry name" value="HEXOKINASE"/>
</dbReference>
<dbReference type="PANTHER" id="PTHR19443">
    <property type="entry name" value="HEXOKINASE"/>
    <property type="match status" value="1"/>
</dbReference>
<dbReference type="GO" id="GO:0006096">
    <property type="term" value="P:glycolytic process"/>
    <property type="evidence" value="ECO:0007669"/>
    <property type="project" value="UniProtKB-UniPathway"/>
</dbReference>
<evidence type="ECO:0000256" key="4">
    <source>
        <dbReference type="ARBA" id="ARBA00022777"/>
    </source>
</evidence>
<dbReference type="STRING" id="342668.A0A1B8GA00"/>
<sequence>MTSVPTPPTTPSLAHRIRTAIMTLHTTLLSALRALLRRTKRMHALLATFLRSLRPALSLSPTAAYAAEIESLFAALDAPGLRRLADGLQAQYVIALRENPACMLPSYSHVLPSGEETGRYVALDVGGSTFRVAVLELFGREGEGDESVVRGARTFKIDDVVKQRVGIAFFEWLAERIEETLREVLGETKEGEEMAKMDMGLSWSFPIEHTSLRSGKIHGMGKGFRAMEGLLGADLADVLQGACDRRHLPVTLTATVNDAASTLLSRAYSTPNTHYGLILGTGVNIAVHLPTSLVAGKLALRNINSAASPPTSPPSLSTSPGSSVSMGSALPPHDHVIVNTEISMFGAGVLPVTRFDTALDAAHALPGFQPLEMLVSGRYLGEVARLVIVEGFERGVLFADAKALPKGWERGYGLDSEVLAKLQVGEWKNLGLGIVEGDGEALRQIAGAVATRAARVVAASIYALRVVRDGAAAVAVPSKAELIERVMEGTITAAAPAAAAVREDTVVACAGAVIQFYPGFRQGAQEALDELCGEGQGRIELCLAEESSLLGAAVGAAVVAGGGEGR</sequence>
<dbReference type="GO" id="GO:0005739">
    <property type="term" value="C:mitochondrion"/>
    <property type="evidence" value="ECO:0007669"/>
    <property type="project" value="TreeGrafter"/>
</dbReference>
<evidence type="ECO:0000256" key="6">
    <source>
        <dbReference type="RuleBase" id="RU362007"/>
    </source>
</evidence>
<dbReference type="GO" id="GO:0005829">
    <property type="term" value="C:cytosol"/>
    <property type="evidence" value="ECO:0007669"/>
    <property type="project" value="TreeGrafter"/>
</dbReference>
<dbReference type="GO" id="GO:0019158">
    <property type="term" value="F:mannokinase activity"/>
    <property type="evidence" value="ECO:0007669"/>
    <property type="project" value="TreeGrafter"/>
</dbReference>
<evidence type="ECO:0000259" key="9">
    <source>
        <dbReference type="Pfam" id="PF03727"/>
    </source>
</evidence>
<accession>A0A1B8GA00</accession>
<dbReference type="UniPathway" id="UPA00109">
    <property type="reaction ID" value="UER00180"/>
</dbReference>
<name>A0A1B8GA00_9PEZI</name>
<dbReference type="InterPro" id="IPR022672">
    <property type="entry name" value="Hexokinase_N"/>
</dbReference>
<dbReference type="GO" id="GO:0004340">
    <property type="term" value="F:glucokinase activity"/>
    <property type="evidence" value="ECO:0007669"/>
    <property type="project" value="TreeGrafter"/>
</dbReference>
<dbReference type="GO" id="GO:0005536">
    <property type="term" value="F:D-glucose binding"/>
    <property type="evidence" value="ECO:0007669"/>
    <property type="project" value="InterPro"/>
</dbReference>
<dbReference type="InterPro" id="IPR022673">
    <property type="entry name" value="Hexokinase_C"/>
</dbReference>
<dbReference type="EMBL" id="KV460264">
    <property type="protein sequence ID" value="OBT92654.1"/>
    <property type="molecule type" value="Genomic_DNA"/>
</dbReference>
<dbReference type="SUPFAM" id="SSF53067">
    <property type="entry name" value="Actin-like ATPase domain"/>
    <property type="match status" value="2"/>
</dbReference>
<reference evidence="11" key="2">
    <citation type="journal article" date="2018" name="Nat. Commun.">
        <title>Extreme sensitivity to ultraviolet light in the fungal pathogen causing white-nose syndrome of bats.</title>
        <authorList>
            <person name="Palmer J.M."/>
            <person name="Drees K.P."/>
            <person name="Foster J.T."/>
            <person name="Lindner D.L."/>
        </authorList>
    </citation>
    <scope>NUCLEOTIDE SEQUENCE [LARGE SCALE GENOMIC DNA]</scope>
    <source>
        <strain evidence="11">UAMH 10579</strain>
    </source>
</reference>
<dbReference type="InterPro" id="IPR001312">
    <property type="entry name" value="Hexokinase"/>
</dbReference>
<dbReference type="PANTHER" id="PTHR19443:SF24">
    <property type="entry name" value="PHOSPHOTRANSFERASE"/>
    <property type="match status" value="1"/>
</dbReference>
<dbReference type="EC" id="2.7.1.-" evidence="6"/>